<comment type="similarity">
    <text evidence="1">Belongs to the biotin--protein ligase family.</text>
</comment>
<dbReference type="AlphaFoldDB" id="A0A9P6Y9B2"/>
<name>A0A9P6Y9B2_RHIOR</name>
<reference evidence="4" key="1">
    <citation type="journal article" date="2020" name="Microb. Genom.">
        <title>Genetic diversity of clinical and environmental Mucorales isolates obtained from an investigation of mucormycosis cases among solid organ transplant recipients.</title>
        <authorList>
            <person name="Nguyen M.H."/>
            <person name="Kaul D."/>
            <person name="Muto C."/>
            <person name="Cheng S.J."/>
            <person name="Richter R.A."/>
            <person name="Bruno V.M."/>
            <person name="Liu G."/>
            <person name="Beyhan S."/>
            <person name="Sundermann A.J."/>
            <person name="Mounaud S."/>
            <person name="Pasculle A.W."/>
            <person name="Nierman W.C."/>
            <person name="Driscoll E."/>
            <person name="Cumbie R."/>
            <person name="Clancy C.J."/>
            <person name="Dupont C.L."/>
        </authorList>
    </citation>
    <scope>NUCLEOTIDE SEQUENCE</scope>
    <source>
        <strain evidence="4">GL16</strain>
    </source>
</reference>
<feature type="domain" description="BPL/LPL catalytic" evidence="3">
    <location>
        <begin position="409"/>
        <end position="588"/>
    </location>
</feature>
<protein>
    <recommendedName>
        <fullName evidence="3">BPL/LPL catalytic domain-containing protein</fullName>
    </recommendedName>
</protein>
<dbReference type="Pfam" id="PF09825">
    <property type="entry name" value="BPL_N"/>
    <property type="match status" value="1"/>
</dbReference>
<evidence type="ECO:0000259" key="3">
    <source>
        <dbReference type="PROSITE" id="PS51733"/>
    </source>
</evidence>
<dbReference type="PROSITE" id="PS51733">
    <property type="entry name" value="BPL_LPL_CATALYTIC"/>
    <property type="match status" value="1"/>
</dbReference>
<dbReference type="InterPro" id="IPR004408">
    <property type="entry name" value="Biotin_CoA_COase_ligase"/>
</dbReference>
<dbReference type="GO" id="GO:0004077">
    <property type="term" value="F:biotin--[biotin carboxyl-carrier protein] ligase activity"/>
    <property type="evidence" value="ECO:0007669"/>
    <property type="project" value="InterPro"/>
</dbReference>
<dbReference type="Proteomes" id="UP000717996">
    <property type="component" value="Unassembled WGS sequence"/>
</dbReference>
<keyword evidence="2" id="KW-0436">Ligase</keyword>
<dbReference type="InterPro" id="IPR019197">
    <property type="entry name" value="Biotin-prot_ligase_N"/>
</dbReference>
<dbReference type="InterPro" id="IPR004143">
    <property type="entry name" value="BPL_LPL_catalytic"/>
</dbReference>
<sequence length="665" mass="75232">MNILIYDDLGASSNSVKHTRNTLKTLLGHAYDIITIDRKVLQLEPWEENCAMLVMPGGRDLPYCEALNGQPNDRINQYVRKGGLYLGICAGAYYASQQIEFEKDNPVMEIIQPRELGFYPGLCRGTTFPGFVYNSESGARSVVVLTEKEALCHHYLDIDVPSEIKMYYNGGGYFVHPEKYNNVTVLCRFKEHGPRCTDEPEGPTAIVHCKVDQGDALLIATHPEYDVSSEDLLSFTDNSEKVCEILKDLVLSEVERKRFLCAALSRVGLKVVPFDNHKIPLENKTLDVTPFYLSGLTNEWVYKPTSYLIHKIDRRSCLLKDSHDIFYVNELDSPPNEQARILSLCRIKEGKSAVIEIIYPNTVYTAEPICPPLSLTPHFNMKEYYRQLCQKRESHQVSFSLGNGLLYAEVISSTQTVLEKNPTLLRGLPTGFVCLGSNQIAGRGRGKNSWISQLGALQFSFIVRHHVNYKHAPVVFIQYIIALAIVESIRERHGYESIPLRLKWPNDIYVECKNGELKKVGGILMNSSFTSDEFVLVIGCGLNLSNTLPTVSINDIVKDCDPSLKALSAEDVLAGIMVKFEMYYNRFCKDGMGPWFLDKYYERWLHSNSIVTLTTQNNEKVKVVGITPDHGMLKVKSLDRLDKFYGLLPDGNRFDMMKGLLVQKI</sequence>
<evidence type="ECO:0000313" key="4">
    <source>
        <dbReference type="EMBL" id="KAG1542620.1"/>
    </source>
</evidence>
<dbReference type="PANTHER" id="PTHR12835:SF5">
    <property type="entry name" value="BIOTIN--PROTEIN LIGASE"/>
    <property type="match status" value="1"/>
</dbReference>
<dbReference type="Gene3D" id="3.30.930.10">
    <property type="entry name" value="Bira Bifunctional Protein, Domain 2"/>
    <property type="match status" value="1"/>
</dbReference>
<dbReference type="SUPFAM" id="SSF55681">
    <property type="entry name" value="Class II aaRS and biotin synthetases"/>
    <property type="match status" value="1"/>
</dbReference>
<dbReference type="NCBIfam" id="TIGR00121">
    <property type="entry name" value="birA_ligase"/>
    <property type="match status" value="1"/>
</dbReference>
<dbReference type="GO" id="GO:0005737">
    <property type="term" value="C:cytoplasm"/>
    <property type="evidence" value="ECO:0007669"/>
    <property type="project" value="TreeGrafter"/>
</dbReference>
<organism evidence="4 5">
    <name type="scientific">Rhizopus oryzae</name>
    <name type="common">Mucormycosis agent</name>
    <name type="synonym">Rhizopus arrhizus var. delemar</name>
    <dbReference type="NCBI Taxonomy" id="64495"/>
    <lineage>
        <taxon>Eukaryota</taxon>
        <taxon>Fungi</taxon>
        <taxon>Fungi incertae sedis</taxon>
        <taxon>Mucoromycota</taxon>
        <taxon>Mucoromycotina</taxon>
        <taxon>Mucoromycetes</taxon>
        <taxon>Mucorales</taxon>
        <taxon>Mucorineae</taxon>
        <taxon>Rhizopodaceae</taxon>
        <taxon>Rhizopus</taxon>
    </lineage>
</organism>
<dbReference type="Pfam" id="PF03099">
    <property type="entry name" value="BPL_LplA_LipB"/>
    <property type="match status" value="1"/>
</dbReference>
<proteinExistence type="inferred from homology"/>
<dbReference type="InterPro" id="IPR029062">
    <property type="entry name" value="Class_I_gatase-like"/>
</dbReference>
<accession>A0A9P6Y9B2</accession>
<dbReference type="InterPro" id="IPR045864">
    <property type="entry name" value="aa-tRNA-synth_II/BPL/LPL"/>
</dbReference>
<dbReference type="CDD" id="cd16442">
    <property type="entry name" value="BPL"/>
    <property type="match status" value="1"/>
</dbReference>
<dbReference type="PANTHER" id="PTHR12835">
    <property type="entry name" value="BIOTIN PROTEIN LIGASE"/>
    <property type="match status" value="1"/>
</dbReference>
<dbReference type="CDD" id="cd03144">
    <property type="entry name" value="GATase1_ScBLP_like"/>
    <property type="match status" value="1"/>
</dbReference>
<dbReference type="OrthoDB" id="10250105at2759"/>
<dbReference type="Gene3D" id="3.40.50.880">
    <property type="match status" value="1"/>
</dbReference>
<dbReference type="EMBL" id="JAANIT010001042">
    <property type="protein sequence ID" value="KAG1542620.1"/>
    <property type="molecule type" value="Genomic_DNA"/>
</dbReference>
<dbReference type="SUPFAM" id="SSF52317">
    <property type="entry name" value="Class I glutamine amidotransferase-like"/>
    <property type="match status" value="1"/>
</dbReference>
<gene>
    <name evidence="4" type="ORF">G6F51_007165</name>
</gene>
<evidence type="ECO:0000256" key="2">
    <source>
        <dbReference type="ARBA" id="ARBA00022598"/>
    </source>
</evidence>
<comment type="caution">
    <text evidence="4">The sequence shown here is derived from an EMBL/GenBank/DDBJ whole genome shotgun (WGS) entry which is preliminary data.</text>
</comment>
<evidence type="ECO:0000313" key="5">
    <source>
        <dbReference type="Proteomes" id="UP000717996"/>
    </source>
</evidence>
<evidence type="ECO:0000256" key="1">
    <source>
        <dbReference type="ARBA" id="ARBA00009934"/>
    </source>
</evidence>